<reference evidence="6 7" key="1">
    <citation type="submission" date="2017-02" db="EMBL/GenBank/DDBJ databases">
        <title>Genomes of Trichoderma spp. with biocontrol activity.</title>
        <authorList>
            <person name="Gardiner D."/>
            <person name="Kazan K."/>
            <person name="Vos C."/>
            <person name="Harvey P."/>
        </authorList>
    </citation>
    <scope>NUCLEOTIDE SEQUENCE [LARGE SCALE GENOMIC DNA]</scope>
    <source>
        <strain evidence="6 7">A5MH</strain>
    </source>
</reference>
<evidence type="ECO:0000256" key="1">
    <source>
        <dbReference type="ARBA" id="ARBA00004496"/>
    </source>
</evidence>
<feature type="compositionally biased region" description="Basic and acidic residues" evidence="4">
    <location>
        <begin position="556"/>
        <end position="566"/>
    </location>
</feature>
<dbReference type="InterPro" id="IPR012943">
    <property type="entry name" value="Cnn_1N"/>
</dbReference>
<accession>A0A2K0TJA5</accession>
<feature type="compositionally biased region" description="Polar residues" evidence="4">
    <location>
        <begin position="535"/>
        <end position="554"/>
    </location>
</feature>
<dbReference type="Pfam" id="PF07989">
    <property type="entry name" value="Cnn_1N"/>
    <property type="match status" value="1"/>
</dbReference>
<keyword evidence="3" id="KW-0175">Coiled coil</keyword>
<dbReference type="Proteomes" id="UP000236546">
    <property type="component" value="Unassembled WGS sequence"/>
</dbReference>
<dbReference type="OrthoDB" id="10251744at2759"/>
<organism evidence="6 7">
    <name type="scientific">Trichoderma gamsii</name>
    <dbReference type="NCBI Taxonomy" id="398673"/>
    <lineage>
        <taxon>Eukaryota</taxon>
        <taxon>Fungi</taxon>
        <taxon>Dikarya</taxon>
        <taxon>Ascomycota</taxon>
        <taxon>Pezizomycotina</taxon>
        <taxon>Sordariomycetes</taxon>
        <taxon>Hypocreomycetidae</taxon>
        <taxon>Hypocreales</taxon>
        <taxon>Hypocreaceae</taxon>
        <taxon>Trichoderma</taxon>
    </lineage>
</organism>
<evidence type="ECO:0000256" key="3">
    <source>
        <dbReference type="SAM" id="Coils"/>
    </source>
</evidence>
<feature type="region of interest" description="Disordered" evidence="4">
    <location>
        <begin position="1"/>
        <end position="172"/>
    </location>
</feature>
<feature type="compositionally biased region" description="Basic and acidic residues" evidence="4">
    <location>
        <begin position="591"/>
        <end position="612"/>
    </location>
</feature>
<feature type="compositionally biased region" description="Polar residues" evidence="4">
    <location>
        <begin position="1"/>
        <end position="10"/>
    </location>
</feature>
<feature type="compositionally biased region" description="Low complexity" evidence="4">
    <location>
        <begin position="421"/>
        <end position="437"/>
    </location>
</feature>
<feature type="compositionally biased region" description="Polar residues" evidence="4">
    <location>
        <begin position="504"/>
        <end position="521"/>
    </location>
</feature>
<evidence type="ECO:0000313" key="7">
    <source>
        <dbReference type="Proteomes" id="UP000236546"/>
    </source>
</evidence>
<dbReference type="GO" id="GO:0005815">
    <property type="term" value="C:microtubule organizing center"/>
    <property type="evidence" value="ECO:0007669"/>
    <property type="project" value="InterPro"/>
</dbReference>
<feature type="compositionally biased region" description="Basic and acidic residues" evidence="4">
    <location>
        <begin position="620"/>
        <end position="629"/>
    </location>
</feature>
<sequence length="915" mass="100639">MDSSSISSRAYQKAPAQYPRASSRTSNRSASTRMTSQSVRSPVPGPRLAPSPQLSNDHPSHRYHHSSYKEQVLSPRSTPKPTPQGSREGSVESPRSQAVSSFLQEKLQRERRAEVDKLSQSALSRVSEDFGAPLSISRVNSPRRRSVAASSDGSRPKSSSGNDPVKKPGLGVKDMDNVISRLHKENFDLKLELYHRREKQSTLESSIETLEKEKRQTEEMNETLLDELEKRDKAVEEAVAMIVMLEAKVDQLLQERNMVLQVEQEGFFCRQDMEQKYLRTSLDLPADDAGKQLDRVRALNRVPSFLSEKSENTENLRNVYLGVRGSALSLARVTEGNIEVDNGATNGPAPGSPTLSVLSESSFASVYGKKGQDGIFPPPVDQPLGLDGIDAGSQIYTAEGRDVSKRITGFPPRAASANHFAGSSRSSAPRHSSISGPVGHASPLQQIEQLARSQSVLQEGFHPVANNSSRDRRRSQPPATLRKVMTDGPGAFRLHDPNFPPTPDTISTSTLHRMRSSNDSLTRQDSRNDRASVVYSDQDNQSLRVSFRGKQSQLRGVEKGAGDDNGHSYGIAVPMPQQHHPHHRAASESTTSRKKDNQWDSTDSDEHSESHSPRSSLDIWMRESNKPTPDDNVSSDIFNFPPGFGHQKTQSQGIGNDADYINDLFSLRQSLVTNTAPPPPGRRSSLHARTSSTTSSARNSPRTLTLTSTPEQPEHPEEPQYVSRPRQRSNSVQVKHDYHTPIQSPSIPQLPQSEKRNHYPPVTGPRTALNRLFRRSVAPTSPVSMPTSATETTFSESYKSAQGVPLQPWMNRNIDSELDPRNGAGSTPPPITLTLRQRRRNTVGTEAAPSFIPSSTSAPVRLSEMAVNGRNSPTAKKLPPLPAEPALPAASVIGTRRKWLPGFSRGSSSLRNRAN</sequence>
<feature type="compositionally biased region" description="Low complexity" evidence="4">
    <location>
        <begin position="687"/>
        <end position="703"/>
    </location>
</feature>
<evidence type="ECO:0000256" key="4">
    <source>
        <dbReference type="SAM" id="MobiDB-lite"/>
    </source>
</evidence>
<feature type="compositionally biased region" description="Polar residues" evidence="4">
    <location>
        <begin position="74"/>
        <end position="103"/>
    </location>
</feature>
<proteinExistence type="predicted"/>
<feature type="region of interest" description="Disordered" evidence="4">
    <location>
        <begin position="671"/>
        <end position="766"/>
    </location>
</feature>
<dbReference type="GO" id="GO:0005737">
    <property type="term" value="C:cytoplasm"/>
    <property type="evidence" value="ECO:0007669"/>
    <property type="project" value="UniProtKB-SubCell"/>
</dbReference>
<evidence type="ECO:0000259" key="5">
    <source>
        <dbReference type="Pfam" id="PF07989"/>
    </source>
</evidence>
<evidence type="ECO:0000256" key="2">
    <source>
        <dbReference type="ARBA" id="ARBA00022490"/>
    </source>
</evidence>
<name>A0A2K0TJA5_9HYPO</name>
<feature type="compositionally biased region" description="Low complexity" evidence="4">
    <location>
        <begin position="150"/>
        <end position="160"/>
    </location>
</feature>
<feature type="compositionally biased region" description="Basic and acidic residues" evidence="4">
    <location>
        <begin position="106"/>
        <end position="117"/>
    </location>
</feature>
<comment type="subcellular location">
    <subcellularLocation>
        <location evidence="1">Cytoplasm</location>
    </subcellularLocation>
</comment>
<gene>
    <name evidence="6" type="ORF">TGAMA5MH_02839</name>
</gene>
<dbReference type="AlphaFoldDB" id="A0A2K0TJA5"/>
<feature type="domain" description="Centrosomin N-terminal motif 1" evidence="5">
    <location>
        <begin position="172"/>
        <end position="238"/>
    </location>
</feature>
<feature type="region of interest" description="Disordered" evidence="4">
    <location>
        <begin position="460"/>
        <end position="657"/>
    </location>
</feature>
<evidence type="ECO:0000313" key="6">
    <source>
        <dbReference type="EMBL" id="PNP45616.1"/>
    </source>
</evidence>
<feature type="compositionally biased region" description="Low complexity" evidence="4">
    <location>
        <begin position="741"/>
        <end position="752"/>
    </location>
</feature>
<keyword evidence="2" id="KW-0963">Cytoplasm</keyword>
<comment type="caution">
    <text evidence="6">The sequence shown here is derived from an EMBL/GenBank/DDBJ whole genome shotgun (WGS) entry which is preliminary data.</text>
</comment>
<feature type="compositionally biased region" description="Polar residues" evidence="4">
    <location>
        <begin position="779"/>
        <end position="800"/>
    </location>
</feature>
<feature type="region of interest" description="Disordered" evidence="4">
    <location>
        <begin position="409"/>
        <end position="440"/>
    </location>
</feature>
<feature type="compositionally biased region" description="Low complexity" evidence="4">
    <location>
        <begin position="20"/>
        <end position="36"/>
    </location>
</feature>
<feature type="coiled-coil region" evidence="3">
    <location>
        <begin position="200"/>
        <end position="255"/>
    </location>
</feature>
<dbReference type="EMBL" id="MTYH01000024">
    <property type="protein sequence ID" value="PNP45616.1"/>
    <property type="molecule type" value="Genomic_DNA"/>
</dbReference>
<protein>
    <recommendedName>
        <fullName evidence="5">Centrosomin N-terminal motif 1 domain-containing protein</fullName>
    </recommendedName>
</protein>
<feature type="region of interest" description="Disordered" evidence="4">
    <location>
        <begin position="779"/>
        <end position="801"/>
    </location>
</feature>